<dbReference type="EMBL" id="JAAMRR010000132">
    <property type="protein sequence ID" value="NGX94143.1"/>
    <property type="molecule type" value="Genomic_DNA"/>
</dbReference>
<dbReference type="SUPFAM" id="SSF53756">
    <property type="entry name" value="UDP-Glycosyltransferase/glycogen phosphorylase"/>
    <property type="match status" value="1"/>
</dbReference>
<organism evidence="2 3">
    <name type="scientific">Candidatus Afipia apatlaquensis</name>
    <dbReference type="NCBI Taxonomy" id="2712852"/>
    <lineage>
        <taxon>Bacteria</taxon>
        <taxon>Pseudomonadati</taxon>
        <taxon>Pseudomonadota</taxon>
        <taxon>Alphaproteobacteria</taxon>
        <taxon>Hyphomicrobiales</taxon>
        <taxon>Nitrobacteraceae</taxon>
        <taxon>Afipia</taxon>
    </lineage>
</organism>
<sequence>MTLRAQKLLYVVTEDKAFLSHRLPMARAARDAGFDVHVATSVGPAAEAIRAEGFTIHPMPLRRGGLSPLGAISTIQALRKIKRELDPAIVHHVGMQICVLGGISSLGMTTPQINAMTGLGYAFTSTTAQALLLRIVIAVALRFLLNRDHAVFLVQNPDDRTALETIGIDHHRLARIPGSGVDTDKLTPLPEPDGPISVGFAGRLLTSKGIRALVAAHRILRTQGMDIRLLIAGTSDPANPDSVTLEEAQQWNSEPGIKWLGQVGDIASLWRDSHIAALPSHREGLPKSLLEAAACGRPMVATDAPGCREIVIHEETGLLVPIEDPPALAKAIGALAASKELRTRYGAAARQLVVDEMSAQAIGAATVALYEEQLQRIR</sequence>
<dbReference type="PANTHER" id="PTHR12526:SF638">
    <property type="entry name" value="SPORE COAT PROTEIN SA"/>
    <property type="match status" value="1"/>
</dbReference>
<dbReference type="PANTHER" id="PTHR12526">
    <property type="entry name" value="GLYCOSYLTRANSFERASE"/>
    <property type="match status" value="1"/>
</dbReference>
<evidence type="ECO:0000313" key="3">
    <source>
        <dbReference type="Proteomes" id="UP000480266"/>
    </source>
</evidence>
<reference evidence="2" key="1">
    <citation type="submission" date="2020-02" db="EMBL/GenBank/DDBJ databases">
        <title>Draft genome sequence of Candidatus Afipia apatlaquensis IBT-C3, a potential strain for decolorization of textile dyes.</title>
        <authorList>
            <person name="Sanchez-Reyes A."/>
            <person name="Breton-Deval L."/>
            <person name="Mangelson H."/>
            <person name="Sanchez-Flores A."/>
        </authorList>
    </citation>
    <scope>NUCLEOTIDE SEQUENCE [LARGE SCALE GENOMIC DNA]</scope>
    <source>
        <strain evidence="2">IBT-C3</strain>
    </source>
</reference>
<proteinExistence type="predicted"/>
<accession>A0A7C9RCN1</accession>
<protein>
    <submittedName>
        <fullName evidence="2">Glycosyltransferase family 4 protein</fullName>
    </submittedName>
</protein>
<dbReference type="GO" id="GO:0016757">
    <property type="term" value="F:glycosyltransferase activity"/>
    <property type="evidence" value="ECO:0007669"/>
    <property type="project" value="TreeGrafter"/>
</dbReference>
<dbReference type="CDD" id="cd03808">
    <property type="entry name" value="GT4_CapM-like"/>
    <property type="match status" value="1"/>
</dbReference>
<evidence type="ECO:0000313" key="2">
    <source>
        <dbReference type="EMBL" id="NGX94143.1"/>
    </source>
</evidence>
<dbReference type="InterPro" id="IPR028098">
    <property type="entry name" value="Glyco_trans_4-like_N"/>
</dbReference>
<comment type="caution">
    <text evidence="2">The sequence shown here is derived from an EMBL/GenBank/DDBJ whole genome shotgun (WGS) entry which is preliminary data.</text>
</comment>
<dbReference type="Pfam" id="PF13692">
    <property type="entry name" value="Glyco_trans_1_4"/>
    <property type="match status" value="1"/>
</dbReference>
<dbReference type="Proteomes" id="UP000480266">
    <property type="component" value="Unassembled WGS sequence"/>
</dbReference>
<dbReference type="Gene3D" id="3.40.50.2000">
    <property type="entry name" value="Glycogen Phosphorylase B"/>
    <property type="match status" value="2"/>
</dbReference>
<feature type="domain" description="Glycosyltransferase subfamily 4-like N-terminal" evidence="1">
    <location>
        <begin position="7"/>
        <end position="147"/>
    </location>
</feature>
<gene>
    <name evidence="2" type="ORF">G4V63_02495</name>
</gene>
<keyword evidence="3" id="KW-1185">Reference proteome</keyword>
<name>A0A7C9RCN1_9BRAD</name>
<dbReference type="Pfam" id="PF13477">
    <property type="entry name" value="Glyco_trans_4_2"/>
    <property type="match status" value="1"/>
</dbReference>
<dbReference type="AlphaFoldDB" id="A0A7C9RCN1"/>
<evidence type="ECO:0000259" key="1">
    <source>
        <dbReference type="Pfam" id="PF13477"/>
    </source>
</evidence>